<dbReference type="EMBL" id="BTSX01000003">
    <property type="protein sequence ID" value="GMS91222.1"/>
    <property type="molecule type" value="Genomic_DNA"/>
</dbReference>
<organism evidence="1 2">
    <name type="scientific">Pristionchus entomophagus</name>
    <dbReference type="NCBI Taxonomy" id="358040"/>
    <lineage>
        <taxon>Eukaryota</taxon>
        <taxon>Metazoa</taxon>
        <taxon>Ecdysozoa</taxon>
        <taxon>Nematoda</taxon>
        <taxon>Chromadorea</taxon>
        <taxon>Rhabditida</taxon>
        <taxon>Rhabditina</taxon>
        <taxon>Diplogasteromorpha</taxon>
        <taxon>Diplogasteroidea</taxon>
        <taxon>Neodiplogasteridae</taxon>
        <taxon>Pristionchus</taxon>
    </lineage>
</organism>
<reference evidence="1" key="1">
    <citation type="submission" date="2023-10" db="EMBL/GenBank/DDBJ databases">
        <title>Genome assembly of Pristionchus species.</title>
        <authorList>
            <person name="Yoshida K."/>
            <person name="Sommer R.J."/>
        </authorList>
    </citation>
    <scope>NUCLEOTIDE SEQUENCE</scope>
    <source>
        <strain evidence="1">RS0144</strain>
    </source>
</reference>
<sequence>ILPVSRACNCFPRQKCVIPKELIPLIQTLPDGTRELVLQGGNIDVVLPVVNSSDVIRLDQSTYLRMKSLVETALSRIDNLLQEVADDSRIDVSPVAVKSMLDTILAGRDAQMALERVFENLREIDLLGRITPVGEKLIVNSFVHSIENFERTGRPSDTLLTYLNLLRVGNNLDRPVQKVDNFTATDLLKGAINQDGESTFMPLLFLPSSQTTELDARQLIDPLIHFEGRLRWSNDFQLTSQPIQELMQRISDSLLFTTRLRLRGMPQLMRVAEGLRGRDGYPSTLLVVRVPVLGTLNEIEDMLAEVFPTNLLITGFRIFYASSGLATGRE</sequence>
<protein>
    <submittedName>
        <fullName evidence="1">Uncharacterized protein</fullName>
    </submittedName>
</protein>
<name>A0AAV5T8I1_9BILA</name>
<evidence type="ECO:0000313" key="2">
    <source>
        <dbReference type="Proteomes" id="UP001432027"/>
    </source>
</evidence>
<feature type="non-terminal residue" evidence="1">
    <location>
        <position position="1"/>
    </location>
</feature>
<keyword evidence="2" id="KW-1185">Reference proteome</keyword>
<accession>A0AAV5T8I1</accession>
<gene>
    <name evidence="1" type="ORF">PENTCL1PPCAC_13397</name>
</gene>
<feature type="non-terminal residue" evidence="1">
    <location>
        <position position="330"/>
    </location>
</feature>
<comment type="caution">
    <text evidence="1">The sequence shown here is derived from an EMBL/GenBank/DDBJ whole genome shotgun (WGS) entry which is preliminary data.</text>
</comment>
<dbReference type="Proteomes" id="UP001432027">
    <property type="component" value="Unassembled WGS sequence"/>
</dbReference>
<dbReference type="AlphaFoldDB" id="A0AAV5T8I1"/>
<proteinExistence type="predicted"/>
<evidence type="ECO:0000313" key="1">
    <source>
        <dbReference type="EMBL" id="GMS91222.1"/>
    </source>
</evidence>